<gene>
    <name evidence="2" type="ORF">EFL95_05320</name>
</gene>
<dbReference type="Gene3D" id="3.40.390.10">
    <property type="entry name" value="Collagenase (Catalytic Domain)"/>
    <property type="match status" value="1"/>
</dbReference>
<dbReference type="InterPro" id="IPR024079">
    <property type="entry name" value="MetalloPept_cat_dom_sf"/>
</dbReference>
<organism evidence="2 3">
    <name type="scientific">Nocardioides marmorisolisilvae</name>
    <dbReference type="NCBI Taxonomy" id="1542737"/>
    <lineage>
        <taxon>Bacteria</taxon>
        <taxon>Bacillati</taxon>
        <taxon>Actinomycetota</taxon>
        <taxon>Actinomycetes</taxon>
        <taxon>Propionibacteriales</taxon>
        <taxon>Nocardioidaceae</taxon>
        <taxon>Nocardioides</taxon>
    </lineage>
</organism>
<dbReference type="OrthoDB" id="954626at2"/>
<dbReference type="GO" id="GO:0005509">
    <property type="term" value="F:calcium ion binding"/>
    <property type="evidence" value="ECO:0007669"/>
    <property type="project" value="InterPro"/>
</dbReference>
<dbReference type="PROSITE" id="PS51318">
    <property type="entry name" value="TAT"/>
    <property type="match status" value="1"/>
</dbReference>
<dbReference type="SUPFAM" id="SSF55486">
    <property type="entry name" value="Metalloproteases ('zincins'), catalytic domain"/>
    <property type="match status" value="1"/>
</dbReference>
<protein>
    <recommendedName>
        <fullName evidence="4">Dystroglycan-type cadherin-like domain-containing protein</fullName>
    </recommendedName>
</protein>
<dbReference type="Proteomes" id="UP000277094">
    <property type="component" value="Unassembled WGS sequence"/>
</dbReference>
<dbReference type="Pfam" id="PF05345">
    <property type="entry name" value="He_PIG"/>
    <property type="match status" value="3"/>
</dbReference>
<dbReference type="SUPFAM" id="SSF49313">
    <property type="entry name" value="Cadherin-like"/>
    <property type="match status" value="3"/>
</dbReference>
<dbReference type="InterPro" id="IPR013783">
    <property type="entry name" value="Ig-like_fold"/>
</dbReference>
<evidence type="ECO:0000256" key="1">
    <source>
        <dbReference type="SAM" id="SignalP"/>
    </source>
</evidence>
<name>A0A3N0DSA7_9ACTN</name>
<dbReference type="GO" id="GO:0005975">
    <property type="term" value="P:carbohydrate metabolic process"/>
    <property type="evidence" value="ECO:0007669"/>
    <property type="project" value="UniProtKB-ARBA"/>
</dbReference>
<feature type="chain" id="PRO_5017955546" description="Dystroglycan-type cadherin-like domain-containing protein" evidence="1">
    <location>
        <begin position="29"/>
        <end position="744"/>
    </location>
</feature>
<evidence type="ECO:0000313" key="3">
    <source>
        <dbReference type="Proteomes" id="UP000277094"/>
    </source>
</evidence>
<comment type="caution">
    <text evidence="2">The sequence shown here is derived from an EMBL/GenBank/DDBJ whole genome shotgun (WGS) entry which is preliminary data.</text>
</comment>
<dbReference type="GO" id="GO:0008237">
    <property type="term" value="F:metallopeptidase activity"/>
    <property type="evidence" value="ECO:0007669"/>
    <property type="project" value="InterPro"/>
</dbReference>
<sequence length="744" mass="74384">MTSRRTVALGIAGLLAAVGTFTAVPAQAASSARCTQELSKASRAGDVAKSNPAAFKKAEARNAGRMKNFAKTAKSDKTLWLDQCATAYYVENTASAAQQQAGAAAMAASAPLAGVPLADTFTLESKPGSNRTIYLDVKGGTITGTAWNQTYGSTLTFEPYSIDSTVDTNFSDAELTEIQKIWQSVAEDYAAFDVNVTLKDPGAAAIDRTSSSDTVYGTRALITNGGTVYTQCGCGGIAYVGVFNTSGTNHGYYQPALIFSNGTGKNGKNVGEATAHEVGHNFGLNHDGTASSGYYTGSAPWAPIMGASYYQPVTQWSKGEYPGANNQQDDLAQIATGAPVRTDEDASGPLALANGASANGIITGATDVDRYTFTAAGTTTVNVAGTLFSDLDVQLNILDSNGVVVASSNPTTTVASGNLANGMGASATFDAPATGATYTATIQGSGQGDPAVAGGYSAYASIGNYTVGLATGQPTTGTPLGIAVGTMANATVGTGYAASPVSASGGTAPYTFSATGLPAGLSINASTGAVTGTPTTAGSYTPTFKVTDNVGGTASQAGAITVDPAPIPPVVVQNQSASGTVGTAFSKQLVASGGTGSFTWSSSGSLPPGLGLSASGLLSGTPTAAGTFTFTAIASSGGNNGSATVTVTIAPAATPLAWVTGPTLPSGKARTAYSTQIKITGGTANYSWLRTSGSLPGGTSFVFSGTTATLSGKPNKAGTFKFTLRVTDSKGAVITQQFTVVISK</sequence>
<evidence type="ECO:0008006" key="4">
    <source>
        <dbReference type="Google" id="ProtNLM"/>
    </source>
</evidence>
<keyword evidence="3" id="KW-1185">Reference proteome</keyword>
<dbReference type="GO" id="GO:0016020">
    <property type="term" value="C:membrane"/>
    <property type="evidence" value="ECO:0007669"/>
    <property type="project" value="InterPro"/>
</dbReference>
<feature type="signal peptide" evidence="1">
    <location>
        <begin position="1"/>
        <end position="28"/>
    </location>
</feature>
<keyword evidence="1" id="KW-0732">Signal</keyword>
<accession>A0A3N0DSA7</accession>
<reference evidence="2 3" key="1">
    <citation type="submission" date="2018-11" db="EMBL/GenBank/DDBJ databases">
        <authorList>
            <person name="Li F."/>
        </authorList>
    </citation>
    <scope>NUCLEOTIDE SEQUENCE [LARGE SCALE GENOMIC DNA]</scope>
    <source>
        <strain evidence="2 3">KIS18-7</strain>
    </source>
</reference>
<dbReference type="EMBL" id="RJSG01000002">
    <property type="protein sequence ID" value="RNL78515.1"/>
    <property type="molecule type" value="Genomic_DNA"/>
</dbReference>
<proteinExistence type="predicted"/>
<dbReference type="PANTHER" id="PTHR37494">
    <property type="entry name" value="HEMAGGLUTININ"/>
    <property type="match status" value="1"/>
</dbReference>
<dbReference type="PANTHER" id="PTHR37494:SF1">
    <property type="entry name" value="STAPHYLOCOCCUS AUREUS SURFACE PROTEIN A"/>
    <property type="match status" value="1"/>
</dbReference>
<dbReference type="InterPro" id="IPR006311">
    <property type="entry name" value="TAT_signal"/>
</dbReference>
<dbReference type="Gene3D" id="2.60.40.10">
    <property type="entry name" value="Immunoglobulins"/>
    <property type="match status" value="3"/>
</dbReference>
<dbReference type="AlphaFoldDB" id="A0A3N0DSA7"/>
<dbReference type="Gene3D" id="2.60.120.380">
    <property type="match status" value="1"/>
</dbReference>
<dbReference type="RefSeq" id="WP_123233014.1">
    <property type="nucleotide sequence ID" value="NZ_RJSG01000002.1"/>
</dbReference>
<evidence type="ECO:0000313" key="2">
    <source>
        <dbReference type="EMBL" id="RNL78515.1"/>
    </source>
</evidence>
<dbReference type="InterPro" id="IPR015919">
    <property type="entry name" value="Cadherin-like_sf"/>
</dbReference>
<dbReference type="Pfam" id="PF13688">
    <property type="entry name" value="Reprolysin_5"/>
    <property type="match status" value="1"/>
</dbReference>